<dbReference type="OrthoDB" id="2658138at2"/>
<organism evidence="1 2">
    <name type="scientific">Paenibacillus illinoisensis</name>
    <dbReference type="NCBI Taxonomy" id="59845"/>
    <lineage>
        <taxon>Bacteria</taxon>
        <taxon>Bacillati</taxon>
        <taxon>Bacillota</taxon>
        <taxon>Bacilli</taxon>
        <taxon>Bacillales</taxon>
        <taxon>Paenibacillaceae</taxon>
        <taxon>Paenibacillus</taxon>
    </lineage>
</organism>
<name>A0A2W0C5H5_9BACL</name>
<evidence type="ECO:0000313" key="2">
    <source>
        <dbReference type="Proteomes" id="UP000247459"/>
    </source>
</evidence>
<protein>
    <submittedName>
        <fullName evidence="1">Uncharacterized protein</fullName>
    </submittedName>
</protein>
<dbReference type="AlphaFoldDB" id="A0A2W0C5H5"/>
<evidence type="ECO:0000313" key="1">
    <source>
        <dbReference type="EMBL" id="PYY27124.1"/>
    </source>
</evidence>
<dbReference type="Proteomes" id="UP000247459">
    <property type="component" value="Unassembled WGS sequence"/>
</dbReference>
<proteinExistence type="predicted"/>
<dbReference type="EMBL" id="PRLG01000023">
    <property type="protein sequence ID" value="PYY27124.1"/>
    <property type="molecule type" value="Genomic_DNA"/>
</dbReference>
<accession>A0A2W0C5H5</accession>
<dbReference type="RefSeq" id="WP_110821762.1">
    <property type="nucleotide sequence ID" value="NZ_PRLG01000023.1"/>
</dbReference>
<sequence>MKPLSKMDLLSKGLQDLTENKKGLYSYLLAKFEKYARNELHIKLPHYEVLRANSFLDDVMELTDHTVYLTLEDLIALLYHQFLVQVRSTAKFSTLGQKILNKKIELAEKEQKIVTTFEEINPNHWALVEKKIPSKMKTKQITVEFHRKYLERGEIFLYDLIKISPKFSMTLEELVTILVIDFVQEVEKGNSKKVMDQIIKAFEQT</sequence>
<comment type="caution">
    <text evidence="1">The sequence shown here is derived from an EMBL/GenBank/DDBJ whole genome shotgun (WGS) entry which is preliminary data.</text>
</comment>
<gene>
    <name evidence="1" type="ORF">PIL02S_04857</name>
</gene>
<reference evidence="1 2" key="1">
    <citation type="submission" date="2018-01" db="EMBL/GenBank/DDBJ databases">
        <title>Genome sequence of the PGP bacterium Paenibacillus illinoisensis E3.</title>
        <authorList>
            <person name="Rolli E."/>
            <person name="Marasco R."/>
            <person name="Bessem C."/>
            <person name="Michoud G."/>
            <person name="Gaiarsa S."/>
            <person name="Borin S."/>
            <person name="Daffonchio D."/>
        </authorList>
    </citation>
    <scope>NUCLEOTIDE SEQUENCE [LARGE SCALE GENOMIC DNA]</scope>
    <source>
        <strain evidence="1 2">E3</strain>
    </source>
</reference>